<reference evidence="4 5" key="1">
    <citation type="journal article" date="2016" name="Nat. Commun.">
        <title>Thousands of microbial genomes shed light on interconnected biogeochemical processes in an aquifer system.</title>
        <authorList>
            <person name="Anantharaman K."/>
            <person name="Brown C.T."/>
            <person name="Hug L.A."/>
            <person name="Sharon I."/>
            <person name="Castelle C.J."/>
            <person name="Probst A.J."/>
            <person name="Thomas B.C."/>
            <person name="Singh A."/>
            <person name="Wilkins M.J."/>
            <person name="Karaoz U."/>
            <person name="Brodie E.L."/>
            <person name="Williams K.H."/>
            <person name="Hubbard S.S."/>
            <person name="Banfield J.F."/>
        </authorList>
    </citation>
    <scope>NUCLEOTIDE SEQUENCE [LARGE SCALE GENOMIC DNA]</scope>
</reference>
<dbReference type="Gene3D" id="1.25.40.10">
    <property type="entry name" value="Tetratricopeptide repeat domain"/>
    <property type="match status" value="2"/>
</dbReference>
<dbReference type="InterPro" id="IPR011990">
    <property type="entry name" value="TPR-like_helical_dom_sf"/>
</dbReference>
<organism evidence="4 5">
    <name type="scientific">Candidatus Aquicultor primus</name>
    <dbReference type="NCBI Taxonomy" id="1797195"/>
    <lineage>
        <taxon>Bacteria</taxon>
        <taxon>Bacillati</taxon>
        <taxon>Actinomycetota</taxon>
        <taxon>Candidatus Aquicultoria</taxon>
        <taxon>Candidatus Aquicultorales</taxon>
        <taxon>Candidatus Aquicultoraceae</taxon>
        <taxon>Candidatus Aquicultor</taxon>
    </lineage>
</organism>
<dbReference type="SUPFAM" id="SSF48452">
    <property type="entry name" value="TPR-like"/>
    <property type="match status" value="1"/>
</dbReference>
<dbReference type="Pfam" id="PF14559">
    <property type="entry name" value="TPR_19"/>
    <property type="match status" value="1"/>
</dbReference>
<dbReference type="PANTHER" id="PTHR44227:SF3">
    <property type="entry name" value="PROTEIN O-MANNOSYL-TRANSFERASE TMTC4"/>
    <property type="match status" value="1"/>
</dbReference>
<evidence type="ECO:0000256" key="3">
    <source>
        <dbReference type="PROSITE-ProRule" id="PRU00339"/>
    </source>
</evidence>
<dbReference type="PROSITE" id="PS50005">
    <property type="entry name" value="TPR"/>
    <property type="match status" value="3"/>
</dbReference>
<dbReference type="Pfam" id="PF13432">
    <property type="entry name" value="TPR_16"/>
    <property type="match status" value="1"/>
</dbReference>
<proteinExistence type="predicted"/>
<dbReference type="EMBL" id="MELI01000065">
    <property type="protein sequence ID" value="OFW33507.1"/>
    <property type="molecule type" value="Genomic_DNA"/>
</dbReference>
<feature type="repeat" description="TPR" evidence="3">
    <location>
        <begin position="153"/>
        <end position="186"/>
    </location>
</feature>
<evidence type="ECO:0000313" key="4">
    <source>
        <dbReference type="EMBL" id="OFW33507.1"/>
    </source>
</evidence>
<comment type="caution">
    <text evidence="4">The sequence shown here is derived from an EMBL/GenBank/DDBJ whole genome shotgun (WGS) entry which is preliminary data.</text>
</comment>
<evidence type="ECO:0000256" key="2">
    <source>
        <dbReference type="ARBA" id="ARBA00022803"/>
    </source>
</evidence>
<feature type="repeat" description="TPR" evidence="3">
    <location>
        <begin position="119"/>
        <end position="152"/>
    </location>
</feature>
<dbReference type="Proteomes" id="UP000178086">
    <property type="component" value="Unassembled WGS sequence"/>
</dbReference>
<evidence type="ECO:0000256" key="1">
    <source>
        <dbReference type="ARBA" id="ARBA00022737"/>
    </source>
</evidence>
<dbReference type="PANTHER" id="PTHR44227">
    <property type="match status" value="1"/>
</dbReference>
<protein>
    <submittedName>
        <fullName evidence="4">Uncharacterized protein</fullName>
    </submittedName>
</protein>
<dbReference type="InterPro" id="IPR052346">
    <property type="entry name" value="O-mannosyl-transferase_TMTC"/>
</dbReference>
<keyword evidence="1" id="KW-0677">Repeat</keyword>
<dbReference type="PROSITE" id="PS50293">
    <property type="entry name" value="TPR_REGION"/>
    <property type="match status" value="1"/>
</dbReference>
<evidence type="ECO:0000313" key="5">
    <source>
        <dbReference type="Proteomes" id="UP000178086"/>
    </source>
</evidence>
<sequence>MVIAVVGTGGAIIRHVAFDDKDTTPRTESERALLLAVQAVKADPDDSRARIKLAAVYLDIGRINTAVGEAQIATKLAPDDAEAFYILGLANKEKGNLTEAARTLEKAAKMEGKLAPFYQTCWAELARIYLKQEKYKQAIKAYDSALGFGPESAPLLYEMGRAYEKSGDKAKAIVYFEEALQFVPDYKEAQDALAKVKNGKTTAAKPEKPAAK</sequence>
<dbReference type="AlphaFoldDB" id="A0A1F2UKI7"/>
<dbReference type="InterPro" id="IPR019734">
    <property type="entry name" value="TPR_rpt"/>
</dbReference>
<name>A0A1F2UKI7_9ACTN</name>
<feature type="repeat" description="TPR" evidence="3">
    <location>
        <begin position="81"/>
        <end position="114"/>
    </location>
</feature>
<dbReference type="SMART" id="SM00028">
    <property type="entry name" value="TPR"/>
    <property type="match status" value="4"/>
</dbReference>
<accession>A0A1F2UKI7</accession>
<gene>
    <name evidence="4" type="ORF">A2074_04930</name>
</gene>
<keyword evidence="2 3" id="KW-0802">TPR repeat</keyword>